<organism evidence="2 3">
    <name type="scientific">Francisella tularensis</name>
    <dbReference type="NCBI Taxonomy" id="263"/>
    <lineage>
        <taxon>Bacteria</taxon>
        <taxon>Pseudomonadati</taxon>
        <taxon>Pseudomonadota</taxon>
        <taxon>Gammaproteobacteria</taxon>
        <taxon>Thiotrichales</taxon>
        <taxon>Francisellaceae</taxon>
        <taxon>Francisella</taxon>
    </lineage>
</organism>
<dbReference type="AlphaFoldDB" id="A0AAW3D2Y4"/>
<gene>
    <name evidence="2" type="ORF">DR87_388</name>
</gene>
<protein>
    <submittedName>
        <fullName evidence="2">Uncharacterized protein</fullName>
    </submittedName>
</protein>
<reference evidence="2 3" key="1">
    <citation type="submission" date="2014-06" db="EMBL/GenBank/DDBJ databases">
        <authorList>
            <person name="Bishop-Lilly K.A."/>
            <person name="Broomall S.M."/>
            <person name="Chain P.S."/>
            <person name="Chertkov O."/>
            <person name="Coyne S.R."/>
            <person name="Daligault H.E."/>
            <person name="Davenport K.W."/>
            <person name="Erkkila T."/>
            <person name="Frey K.G."/>
            <person name="Gibbons H.S."/>
            <person name="Gu W."/>
            <person name="Jaissle J."/>
            <person name="Johnson S.L."/>
            <person name="Koroleva G.I."/>
            <person name="Ladner J.T."/>
            <person name="Lo C.-C."/>
            <person name="Minogue T.D."/>
            <person name="Munk C."/>
            <person name="Palacios G.F."/>
            <person name="Redden C.L."/>
            <person name="Rosenzweig C.N."/>
            <person name="Scholz M.B."/>
            <person name="Teshima H."/>
            <person name="Xu Y."/>
        </authorList>
    </citation>
    <scope>NUCLEOTIDE SEQUENCE [LARGE SCALE GENOMIC DNA]</scope>
    <source>
        <strain evidence="2 3">FTZ</strain>
    </source>
</reference>
<accession>A0AAW3D2Y4</accession>
<sequence length="79" mass="8600">MLLVKFVMHLSSSFFKSVSVMPVLVSKFLLNSGSEKGVTSPLDIKPKVTFAVFNTVLAPLGPGGLIVIVLVCHTKYFHH</sequence>
<keyword evidence="1" id="KW-0472">Membrane</keyword>
<proteinExistence type="predicted"/>
<name>A0AAW3D2Y4_FRATU</name>
<evidence type="ECO:0000313" key="2">
    <source>
        <dbReference type="EMBL" id="KFJ40135.1"/>
    </source>
</evidence>
<evidence type="ECO:0000313" key="3">
    <source>
        <dbReference type="Proteomes" id="UP000028987"/>
    </source>
</evidence>
<feature type="transmembrane region" description="Helical" evidence="1">
    <location>
        <begin position="50"/>
        <end position="72"/>
    </location>
</feature>
<keyword evidence="1" id="KW-0812">Transmembrane</keyword>
<comment type="caution">
    <text evidence="2">The sequence shown here is derived from an EMBL/GenBank/DDBJ whole genome shotgun (WGS) entry which is preliminary data.</text>
</comment>
<dbReference type="Proteomes" id="UP000028987">
    <property type="component" value="Unassembled WGS sequence"/>
</dbReference>
<keyword evidence="1" id="KW-1133">Transmembrane helix</keyword>
<evidence type="ECO:0000256" key="1">
    <source>
        <dbReference type="SAM" id="Phobius"/>
    </source>
</evidence>
<dbReference type="EMBL" id="JOVO01000016">
    <property type="protein sequence ID" value="KFJ40135.1"/>
    <property type="molecule type" value="Genomic_DNA"/>
</dbReference>